<dbReference type="Gene3D" id="3.40.30.10">
    <property type="entry name" value="Glutaredoxin"/>
    <property type="match status" value="1"/>
</dbReference>
<dbReference type="PROSITE" id="PS00380">
    <property type="entry name" value="RHODANESE_1"/>
    <property type="match status" value="1"/>
</dbReference>
<feature type="region of interest" description="Disordered" evidence="1">
    <location>
        <begin position="137"/>
        <end position="171"/>
    </location>
</feature>
<evidence type="ECO:0000259" key="3">
    <source>
        <dbReference type="PROSITE" id="PS50206"/>
    </source>
</evidence>
<dbReference type="PROSITE" id="PS51352">
    <property type="entry name" value="THIOREDOXIN_2"/>
    <property type="match status" value="1"/>
</dbReference>
<evidence type="ECO:0000259" key="4">
    <source>
        <dbReference type="PROSITE" id="PS51352"/>
    </source>
</evidence>
<dbReference type="InterPro" id="IPR001307">
    <property type="entry name" value="Thiosulphate_STrfase_CS"/>
</dbReference>
<dbReference type="InterPro" id="IPR050553">
    <property type="entry name" value="Thioredoxin_ResA/DsbE_sf"/>
</dbReference>
<evidence type="ECO:0000256" key="1">
    <source>
        <dbReference type="SAM" id="MobiDB-lite"/>
    </source>
</evidence>
<accession>A0ABY5VD67</accession>
<dbReference type="SUPFAM" id="SSF52821">
    <property type="entry name" value="Rhodanese/Cell cycle control phosphatase"/>
    <property type="match status" value="1"/>
</dbReference>
<evidence type="ECO:0000313" key="6">
    <source>
        <dbReference type="Proteomes" id="UP001060164"/>
    </source>
</evidence>
<dbReference type="PROSITE" id="PS51257">
    <property type="entry name" value="PROKAR_LIPOPROTEIN"/>
    <property type="match status" value="1"/>
</dbReference>
<dbReference type="InterPro" id="IPR036249">
    <property type="entry name" value="Thioredoxin-like_sf"/>
</dbReference>
<dbReference type="PANTHER" id="PTHR42852">
    <property type="entry name" value="THIOL:DISULFIDE INTERCHANGE PROTEIN DSBE"/>
    <property type="match status" value="1"/>
</dbReference>
<keyword evidence="6" id="KW-1185">Reference proteome</keyword>
<dbReference type="InterPro" id="IPR013740">
    <property type="entry name" value="Redoxin"/>
</dbReference>
<feature type="domain" description="Thioredoxin" evidence="4">
    <location>
        <begin position="159"/>
        <end position="303"/>
    </location>
</feature>
<dbReference type="Proteomes" id="UP001060164">
    <property type="component" value="Chromosome"/>
</dbReference>
<dbReference type="SMART" id="SM00450">
    <property type="entry name" value="RHOD"/>
    <property type="match status" value="1"/>
</dbReference>
<evidence type="ECO:0000256" key="2">
    <source>
        <dbReference type="SAM" id="SignalP"/>
    </source>
</evidence>
<gene>
    <name evidence="5" type="ORF">NQ502_14235</name>
</gene>
<dbReference type="RefSeq" id="WP_242830294.1">
    <property type="nucleotide sequence ID" value="NZ_CABLBR010000033.1"/>
</dbReference>
<dbReference type="CDD" id="cd02966">
    <property type="entry name" value="TlpA_like_family"/>
    <property type="match status" value="1"/>
</dbReference>
<dbReference type="InterPro" id="IPR036873">
    <property type="entry name" value="Rhodanese-like_dom_sf"/>
</dbReference>
<dbReference type="PROSITE" id="PS50206">
    <property type="entry name" value="RHODANESE_3"/>
    <property type="match status" value="1"/>
</dbReference>
<sequence length="307" mass="33495">MRRIKTAAALTGLLILSGILTACSPGGKTDETGTSDSTASYRKITAEEAKKRIDTGDDIVILDVRTEEEYEEKHIPGAILIPNEEIGDERLAALPSLDQEILVYCRSGNRSAQAAKKMTAAGYTNVFDFGGISDWPYDTESGAPGEPKEEATEQGETKDHTAGPFGAFETETLGGEPVNQDIFGEAKLTMVNFWATYCGACIQHMPYLSELDKEYRDQGFQILGVITDVSKPEDEAALTIAKSAGTDYTQIIASDDLMRGVLSEIQYVPTTIFVDQNGTQLGETYVGGKPKEEWEKIVEELLEQVNE</sequence>
<dbReference type="Pfam" id="PF00581">
    <property type="entry name" value="Rhodanese"/>
    <property type="match status" value="1"/>
</dbReference>
<name>A0ABY5VD67_9FIRM</name>
<protein>
    <submittedName>
        <fullName evidence="5">Rhodanese-like domain-containing protein</fullName>
    </submittedName>
</protein>
<feature type="signal peptide" evidence="2">
    <location>
        <begin position="1"/>
        <end position="22"/>
    </location>
</feature>
<reference evidence="5" key="1">
    <citation type="journal article" date="2022" name="Cell">
        <title>Design, construction, and in vivo augmentation of a complex gut microbiome.</title>
        <authorList>
            <person name="Cheng A.G."/>
            <person name="Ho P.Y."/>
            <person name="Aranda-Diaz A."/>
            <person name="Jain S."/>
            <person name="Yu F.B."/>
            <person name="Meng X."/>
            <person name="Wang M."/>
            <person name="Iakiviak M."/>
            <person name="Nagashima K."/>
            <person name="Zhao A."/>
            <person name="Murugkar P."/>
            <person name="Patil A."/>
            <person name="Atabakhsh K."/>
            <person name="Weakley A."/>
            <person name="Yan J."/>
            <person name="Brumbaugh A.R."/>
            <person name="Higginbottom S."/>
            <person name="Dimas A."/>
            <person name="Shiver A.L."/>
            <person name="Deutschbauer A."/>
            <person name="Neff N."/>
            <person name="Sonnenburg J.L."/>
            <person name="Huang K.C."/>
            <person name="Fischbach M.A."/>
        </authorList>
    </citation>
    <scope>NUCLEOTIDE SEQUENCE</scope>
    <source>
        <strain evidence="5">DSM 19829</strain>
    </source>
</reference>
<feature type="chain" id="PRO_5045189507" evidence="2">
    <location>
        <begin position="23"/>
        <end position="307"/>
    </location>
</feature>
<dbReference type="SUPFAM" id="SSF52833">
    <property type="entry name" value="Thioredoxin-like"/>
    <property type="match status" value="1"/>
</dbReference>
<evidence type="ECO:0000313" key="5">
    <source>
        <dbReference type="EMBL" id="UWP58529.1"/>
    </source>
</evidence>
<organism evidence="5 6">
    <name type="scientific">Ruminococcus gauvreauii</name>
    <dbReference type="NCBI Taxonomy" id="438033"/>
    <lineage>
        <taxon>Bacteria</taxon>
        <taxon>Bacillati</taxon>
        <taxon>Bacillota</taxon>
        <taxon>Clostridia</taxon>
        <taxon>Eubacteriales</taxon>
        <taxon>Oscillospiraceae</taxon>
        <taxon>Ruminococcus</taxon>
    </lineage>
</organism>
<feature type="compositionally biased region" description="Basic and acidic residues" evidence="1">
    <location>
        <begin position="146"/>
        <end position="161"/>
    </location>
</feature>
<dbReference type="PANTHER" id="PTHR42852:SF17">
    <property type="entry name" value="THIOREDOXIN-LIKE PROTEIN HI_1115"/>
    <property type="match status" value="1"/>
</dbReference>
<dbReference type="Pfam" id="PF08534">
    <property type="entry name" value="Redoxin"/>
    <property type="match status" value="1"/>
</dbReference>
<dbReference type="Gene3D" id="3.40.250.10">
    <property type="entry name" value="Rhodanese-like domain"/>
    <property type="match status" value="1"/>
</dbReference>
<proteinExistence type="predicted"/>
<dbReference type="EMBL" id="CP102290">
    <property type="protein sequence ID" value="UWP58529.1"/>
    <property type="molecule type" value="Genomic_DNA"/>
</dbReference>
<dbReference type="CDD" id="cd00158">
    <property type="entry name" value="RHOD"/>
    <property type="match status" value="1"/>
</dbReference>
<dbReference type="InterPro" id="IPR013766">
    <property type="entry name" value="Thioredoxin_domain"/>
</dbReference>
<feature type="domain" description="Rhodanese" evidence="3">
    <location>
        <begin position="55"/>
        <end position="141"/>
    </location>
</feature>
<keyword evidence="2" id="KW-0732">Signal</keyword>
<dbReference type="InterPro" id="IPR001763">
    <property type="entry name" value="Rhodanese-like_dom"/>
</dbReference>